<organism evidence="1 2">
    <name type="scientific">Arctium lappa</name>
    <name type="common">Greater burdock</name>
    <name type="synonym">Lappa major</name>
    <dbReference type="NCBI Taxonomy" id="4217"/>
    <lineage>
        <taxon>Eukaryota</taxon>
        <taxon>Viridiplantae</taxon>
        <taxon>Streptophyta</taxon>
        <taxon>Embryophyta</taxon>
        <taxon>Tracheophyta</taxon>
        <taxon>Spermatophyta</taxon>
        <taxon>Magnoliopsida</taxon>
        <taxon>eudicotyledons</taxon>
        <taxon>Gunneridae</taxon>
        <taxon>Pentapetalae</taxon>
        <taxon>asterids</taxon>
        <taxon>campanulids</taxon>
        <taxon>Asterales</taxon>
        <taxon>Asteraceae</taxon>
        <taxon>Carduoideae</taxon>
        <taxon>Cardueae</taxon>
        <taxon>Arctiinae</taxon>
        <taxon>Arctium</taxon>
    </lineage>
</organism>
<protein>
    <submittedName>
        <fullName evidence="1">Uncharacterized protein</fullName>
    </submittedName>
</protein>
<accession>A0ACB9EJX8</accession>
<reference evidence="2" key="1">
    <citation type="journal article" date="2022" name="Mol. Ecol. Resour.">
        <title>The genomes of chicory, endive, great burdock and yacon provide insights into Asteraceae palaeo-polyploidization history and plant inulin production.</title>
        <authorList>
            <person name="Fan W."/>
            <person name="Wang S."/>
            <person name="Wang H."/>
            <person name="Wang A."/>
            <person name="Jiang F."/>
            <person name="Liu H."/>
            <person name="Zhao H."/>
            <person name="Xu D."/>
            <person name="Zhang Y."/>
        </authorList>
    </citation>
    <scope>NUCLEOTIDE SEQUENCE [LARGE SCALE GENOMIC DNA]</scope>
    <source>
        <strain evidence="2">cv. Niubang</strain>
    </source>
</reference>
<comment type="caution">
    <text evidence="1">The sequence shown here is derived from an EMBL/GenBank/DDBJ whole genome shotgun (WGS) entry which is preliminary data.</text>
</comment>
<name>A0ACB9EJX8_ARCLA</name>
<keyword evidence="2" id="KW-1185">Reference proteome</keyword>
<proteinExistence type="predicted"/>
<gene>
    <name evidence="1" type="ORF">L6452_06344</name>
</gene>
<dbReference type="Proteomes" id="UP001055879">
    <property type="component" value="Linkage Group LG02"/>
</dbReference>
<dbReference type="EMBL" id="CM042048">
    <property type="protein sequence ID" value="KAI3758772.1"/>
    <property type="molecule type" value="Genomic_DNA"/>
</dbReference>
<evidence type="ECO:0000313" key="2">
    <source>
        <dbReference type="Proteomes" id="UP001055879"/>
    </source>
</evidence>
<sequence length="337" mass="38525">MVSGDAEDAKGATEEAEKSNHVVRKLEKRQEERKLDPHVEEKLSGGHVLAAISSRLGHCGRADGELKQLQNMNSNQVGLVCIADCKDLEQLQKMNSSDELWGHNHAECVRVRELYYPDIDTMIENMDDFMMEMAMETDEEEKKEEDRNKLVMELLAYLKGDAEDAEGATEEAEKSNHVVRKLEKRQEERKLDPHVEEKLSGGHVLAAISSRLGHCGRADGELKQLQNMNSNQVGLVCIADCKDLEQLQKMNSSDELWGHNHAECVRVRELYYPDIDTMIENMDDFMMEMAMETDEEEKKEEDRNKLVMELLAYLKGKTSFLLPSNLQKYVELLLLLP</sequence>
<reference evidence="1 2" key="2">
    <citation type="journal article" date="2022" name="Mol. Ecol. Resour.">
        <title>The genomes of chicory, endive, great burdock and yacon provide insights into Asteraceae paleo-polyploidization history and plant inulin production.</title>
        <authorList>
            <person name="Fan W."/>
            <person name="Wang S."/>
            <person name="Wang H."/>
            <person name="Wang A."/>
            <person name="Jiang F."/>
            <person name="Liu H."/>
            <person name="Zhao H."/>
            <person name="Xu D."/>
            <person name="Zhang Y."/>
        </authorList>
    </citation>
    <scope>NUCLEOTIDE SEQUENCE [LARGE SCALE GENOMIC DNA]</scope>
    <source>
        <strain evidence="2">cv. Niubang</strain>
    </source>
</reference>
<evidence type="ECO:0000313" key="1">
    <source>
        <dbReference type="EMBL" id="KAI3758772.1"/>
    </source>
</evidence>